<comment type="caution">
    <text evidence="3">The sequence shown here is derived from an EMBL/GenBank/DDBJ whole genome shotgun (WGS) entry which is preliminary data.</text>
</comment>
<feature type="compositionally biased region" description="Polar residues" evidence="1">
    <location>
        <begin position="355"/>
        <end position="368"/>
    </location>
</feature>
<accession>A0A927C148</accession>
<feature type="domain" description="DnaT DNA-binding" evidence="2">
    <location>
        <begin position="139"/>
        <end position="203"/>
    </location>
</feature>
<feature type="domain" description="DnaT DNA-binding" evidence="2">
    <location>
        <begin position="287"/>
        <end position="349"/>
    </location>
</feature>
<proteinExistence type="predicted"/>
<name>A0A927C148_9GAMM</name>
<feature type="domain" description="DnaT DNA-binding" evidence="2">
    <location>
        <begin position="215"/>
        <end position="278"/>
    </location>
</feature>
<feature type="region of interest" description="Disordered" evidence="1">
    <location>
        <begin position="352"/>
        <end position="384"/>
    </location>
</feature>
<organism evidence="3 4">
    <name type="scientific">Spongiibacter pelagi</name>
    <dbReference type="NCBI Taxonomy" id="2760804"/>
    <lineage>
        <taxon>Bacteria</taxon>
        <taxon>Pseudomonadati</taxon>
        <taxon>Pseudomonadota</taxon>
        <taxon>Gammaproteobacteria</taxon>
        <taxon>Cellvibrionales</taxon>
        <taxon>Spongiibacteraceae</taxon>
        <taxon>Spongiibacter</taxon>
    </lineage>
</organism>
<protein>
    <recommendedName>
        <fullName evidence="2">DnaT DNA-binding domain-containing protein</fullName>
    </recommendedName>
</protein>
<feature type="compositionally biased region" description="Basic and acidic residues" evidence="1">
    <location>
        <begin position="372"/>
        <end position="384"/>
    </location>
</feature>
<dbReference type="Proteomes" id="UP000610558">
    <property type="component" value="Unassembled WGS sequence"/>
</dbReference>
<evidence type="ECO:0000256" key="1">
    <source>
        <dbReference type="SAM" id="MobiDB-lite"/>
    </source>
</evidence>
<dbReference type="Pfam" id="PF17948">
    <property type="entry name" value="DnaT"/>
    <property type="match status" value="3"/>
</dbReference>
<dbReference type="AlphaFoldDB" id="A0A927C148"/>
<dbReference type="InterPro" id="IPR040480">
    <property type="entry name" value="DnaT_DNA_bind"/>
</dbReference>
<gene>
    <name evidence="3" type="ORF">IB286_03035</name>
</gene>
<keyword evidence="4" id="KW-1185">Reference proteome</keyword>
<evidence type="ECO:0000313" key="4">
    <source>
        <dbReference type="Proteomes" id="UP000610558"/>
    </source>
</evidence>
<sequence length="384" mass="44793">MSTPLPERSLTVSPSLAATIGLDAALLYQLLSEWRQFLSAHEQAGQRWYLIDKQQLSEQLPFWTWAEIEQPLRKLHDLGLLVLGSALTPNSRNFRFALSAETPTAQTERAISQTKSSPARVTQVTQASPRRDALTLGQQQISAQWRPSQGTIDFLKNINQLTDDFIEELVPLFIAHYQESGEAKSSWEAVFMSFAKRRWEKQQRWEIEQNSQRGINKEWQPSRDAWEILLREGISRSFIEDAIPEFILYWGERGTVDSNWNSRFLQHIRLQWSRFKQSVDREDEYTTLPRDWQPSPEVFDILRMACIDANFARDQVREFMLYWRDSGQAQRSWNTKFLQHVKYRWANNHHFGQSDARQQGSTGTSPATTEFIAKHTDRSWAEGL</sequence>
<evidence type="ECO:0000259" key="2">
    <source>
        <dbReference type="Pfam" id="PF17948"/>
    </source>
</evidence>
<dbReference type="EMBL" id="JACXLD010000001">
    <property type="protein sequence ID" value="MBD2857967.1"/>
    <property type="molecule type" value="Genomic_DNA"/>
</dbReference>
<evidence type="ECO:0000313" key="3">
    <source>
        <dbReference type="EMBL" id="MBD2857967.1"/>
    </source>
</evidence>
<dbReference type="RefSeq" id="WP_190762288.1">
    <property type="nucleotide sequence ID" value="NZ_JACXLD010000001.1"/>
</dbReference>
<reference evidence="3" key="1">
    <citation type="submission" date="2020-09" db="EMBL/GenBank/DDBJ databases">
        <authorList>
            <person name="Yoon J.-W."/>
        </authorList>
    </citation>
    <scope>NUCLEOTIDE SEQUENCE</scope>
    <source>
        <strain evidence="3">KMU-158</strain>
    </source>
</reference>
<dbReference type="Gene3D" id="1.10.8.1180">
    <property type="match status" value="3"/>
</dbReference>